<dbReference type="GO" id="GO:0008170">
    <property type="term" value="F:N-methyltransferase activity"/>
    <property type="evidence" value="ECO:0007669"/>
    <property type="project" value="InterPro"/>
</dbReference>
<dbReference type="Pfam" id="PF02384">
    <property type="entry name" value="N6_Mtase"/>
    <property type="match status" value="1"/>
</dbReference>
<dbReference type="Gene3D" id="3.40.50.300">
    <property type="entry name" value="P-loop containing nucleotide triphosphate hydrolases"/>
    <property type="match status" value="2"/>
</dbReference>
<dbReference type="GO" id="GO:0032259">
    <property type="term" value="P:methylation"/>
    <property type="evidence" value="ECO:0007669"/>
    <property type="project" value="UniProtKB-KW"/>
</dbReference>
<dbReference type="PANTHER" id="PTHR41313:SF1">
    <property type="entry name" value="DNA METHYLASE ADENINE-SPECIFIC DOMAIN-CONTAINING PROTEIN"/>
    <property type="match status" value="1"/>
</dbReference>
<keyword evidence="3" id="KW-0489">Methyltransferase</keyword>
<dbReference type="RefSeq" id="WP_272583654.1">
    <property type="nucleotide sequence ID" value="NZ_JAPZEG010000006.1"/>
</dbReference>
<dbReference type="GO" id="GO:0005524">
    <property type="term" value="F:ATP binding"/>
    <property type="evidence" value="ECO:0007669"/>
    <property type="project" value="InterPro"/>
</dbReference>
<dbReference type="Gene3D" id="3.40.50.150">
    <property type="entry name" value="Vaccinia Virus protein VP39"/>
    <property type="match status" value="1"/>
</dbReference>
<dbReference type="InterPro" id="IPR029063">
    <property type="entry name" value="SAM-dependent_MTases_sf"/>
</dbReference>
<accession>A0AAW6JZ34</accession>
<dbReference type="InterPro" id="IPR027417">
    <property type="entry name" value="P-loop_NTPase"/>
</dbReference>
<proteinExistence type="predicted"/>
<dbReference type="SMART" id="SM00487">
    <property type="entry name" value="DEXDc"/>
    <property type="match status" value="1"/>
</dbReference>
<name>A0AAW6JZ34_MEDGN</name>
<dbReference type="EMBL" id="JAPZEG010000006">
    <property type="protein sequence ID" value="MDE1203233.1"/>
    <property type="molecule type" value="Genomic_DNA"/>
</dbReference>
<dbReference type="PANTHER" id="PTHR41313">
    <property type="entry name" value="ADENINE-SPECIFIC METHYLTRANSFERASE"/>
    <property type="match status" value="1"/>
</dbReference>
<dbReference type="SUPFAM" id="SSF52540">
    <property type="entry name" value="P-loop containing nucleoside triphosphate hydrolases"/>
    <property type="match status" value="2"/>
</dbReference>
<evidence type="ECO:0000313" key="4">
    <source>
        <dbReference type="Proteomes" id="UP001149331"/>
    </source>
</evidence>
<keyword evidence="3" id="KW-0808">Transferase</keyword>
<evidence type="ECO:0000256" key="1">
    <source>
        <dbReference type="SAM" id="Coils"/>
    </source>
</evidence>
<keyword evidence="1" id="KW-0175">Coiled coil</keyword>
<dbReference type="SUPFAM" id="SSF53335">
    <property type="entry name" value="S-adenosyl-L-methionine-dependent methyltransferases"/>
    <property type="match status" value="1"/>
</dbReference>
<reference evidence="3" key="1">
    <citation type="submission" date="2022-12" db="EMBL/GenBank/DDBJ databases">
        <title>Genome of R. gnavus strain RSHDN_120.</title>
        <authorList>
            <person name="Abdugheni R."/>
        </authorList>
    </citation>
    <scope>NUCLEOTIDE SEQUENCE</scope>
    <source>
        <strain evidence="3">RSHDN_120</strain>
    </source>
</reference>
<protein>
    <submittedName>
        <fullName evidence="3">N-6 DNA methylase</fullName>
    </submittedName>
</protein>
<feature type="coiled-coil region" evidence="1">
    <location>
        <begin position="867"/>
        <end position="917"/>
    </location>
</feature>
<gene>
    <name evidence="3" type="ORF">O4N78_06530</name>
</gene>
<dbReference type="InterPro" id="IPR014001">
    <property type="entry name" value="Helicase_ATP-bd"/>
</dbReference>
<dbReference type="InterPro" id="IPR003356">
    <property type="entry name" value="DNA_methylase_A-5"/>
</dbReference>
<evidence type="ECO:0000313" key="3">
    <source>
        <dbReference type="EMBL" id="MDE1203233.1"/>
    </source>
</evidence>
<dbReference type="Proteomes" id="UP001149331">
    <property type="component" value="Unassembled WGS sequence"/>
</dbReference>
<organism evidence="3 4">
    <name type="scientific">Mediterraneibacter gnavus</name>
    <name type="common">Ruminococcus gnavus</name>
    <dbReference type="NCBI Taxonomy" id="33038"/>
    <lineage>
        <taxon>Bacteria</taxon>
        <taxon>Bacillati</taxon>
        <taxon>Bacillota</taxon>
        <taxon>Clostridia</taxon>
        <taxon>Lachnospirales</taxon>
        <taxon>Lachnospiraceae</taxon>
        <taxon>Mediterraneibacter</taxon>
    </lineage>
</organism>
<dbReference type="InterPro" id="IPR006935">
    <property type="entry name" value="Helicase/UvrB_N"/>
</dbReference>
<comment type="caution">
    <text evidence="3">The sequence shown here is derived from an EMBL/GenBank/DDBJ whole genome shotgun (WGS) entry which is preliminary data.</text>
</comment>
<evidence type="ECO:0000259" key="2">
    <source>
        <dbReference type="SMART" id="SM00487"/>
    </source>
</evidence>
<feature type="domain" description="Helicase ATP-binding" evidence="2">
    <location>
        <begin position="745"/>
        <end position="1016"/>
    </location>
</feature>
<sequence>MAIQLLKKCQEENRFATPEEQIILSKYVGWGGLSEAFDENNSAWATEYLELSSVLTPEEYASARESTLTAFYTPPEVITAIYKAMEQMGFKEGNLLEPSCGIGNFIGMLPDAMQNSKIYGVELDTISAGIAQQLYQKTTIAAQGFEETNLPDSFFDGVVGNVPFGDFKVSDKRYDKHKFLIHDYFFAKSLDKLRPGGVMALVTSKGTMDKETLAVRKYIAQRAELLGAIRLPNNTFKGNAGTEVVSDILILQKRDRLIDIEPDWIHLDTDENGIKMNSYFVQHPEMILGEMKMVSGRFGMEATCVPYENTDLAAQLDEAVANIHGEITEYEAEEELEEEDNSIPADPTVRNFSYTVVDDKIYYRENSRMTPVEVSATAENRIKGMIAIRNSVRTLIKLQTEDYPDSEIKAEQERLNRLYDTFSGKYGLINSRANTSAFSQDSSFSLLSALEIIGEDGELERKADMFSKRTIKPHTQVTSVDTASEALAVSLGEKATIDMDYMMELSGKSENEIFEDLKGVIFLNPLYEYGNSYEPKYLTADEYLSGNVREKLKIAKNSAELYPEDYKVNVEALQKVQPKDLTASEISVRLGATWLPPDDVQEFIFHLLETPRYAQWNIKVHFSPFTSEWNIEGKSYDKGNVRAYNTYGTSRINAYKIIEETLNLKDVRIFDYIEDDEGRKKAVLNKKETAIAQSKQEMIKQEFQDWIWSDPERRERLCKSYNEKFNSVRPREYDGSHIIFNGMNPEIELREHQKNAVAHILYGGNTLLAHAVGAGKTFEMVAAAQESKRLGLCNKSLFVVPNHLTEQWAAEYLQLYPAANILVATKKDFETKNRKKFCGRIATGDYDAVIIGHSQFEKIPMSIERQRAILEQQLEEITGGIAELKRNRGENFSIKQLEKSKKSIKQKLDKLNDQTKKDDVVTFEEIGVDRLFVDESHYYKNLYLYTKMRNVGGIAQTEAQKSSDLFMKCRYLDEITGGRGTVFATGTPISNSMVELYTIQRYLQYNTLVKNGLQHFDAWASTFGETITAVELTPEGTGYRAKTRFAKFYNLPELMAMFKEIADIKTADMLNLPVPEAKYHNIAVKPSEMQKEMVASLAERAEQVRGGGVDSSVDNMLKITNDGRKLALDQRMLNDMLPDFEGSKINACVDNIYRIWEENIDKKSAQLVFCDLSTPKNDGTFSVYNDIRKKLIERGIPESEVKFIHEADTDMKKKELFQKTRKGEVRVLLGSTQKMGAGTNVQDKLIALHDVDCPWRPSDVGRILRTFKIKKNVEVTDNGKIII</sequence>
<dbReference type="PRINTS" id="PR00507">
    <property type="entry name" value="N12N6MTFRASE"/>
</dbReference>
<dbReference type="GO" id="GO:0016787">
    <property type="term" value="F:hydrolase activity"/>
    <property type="evidence" value="ECO:0007669"/>
    <property type="project" value="InterPro"/>
</dbReference>
<dbReference type="InterPro" id="IPR052933">
    <property type="entry name" value="DNA_Protect_Modify"/>
</dbReference>
<dbReference type="GO" id="GO:0003677">
    <property type="term" value="F:DNA binding"/>
    <property type="evidence" value="ECO:0007669"/>
    <property type="project" value="InterPro"/>
</dbReference>
<dbReference type="Pfam" id="PF04851">
    <property type="entry name" value="ResIII"/>
    <property type="match status" value="1"/>
</dbReference>